<dbReference type="KEGG" id="ege:EM595_p0097"/>
<proteinExistence type="predicted"/>
<dbReference type="AlphaFoldDB" id="A0A0U5L9J8"/>
<dbReference type="Proteomes" id="UP000059419">
    <property type="component" value="Plasmid pEM01"/>
</dbReference>
<keyword evidence="2" id="KW-1185">Reference proteome</keyword>
<accession>A0A0U5L9J8</accession>
<geneLocation type="plasmid" evidence="2">
    <name>pEM01</name>
</geneLocation>
<evidence type="ECO:0000313" key="1">
    <source>
        <dbReference type="EMBL" id="CUU25797.1"/>
    </source>
</evidence>
<sequence>MICEANDVRKAETSLFQQQEMSQLTFCCLSFQEAAKSKERKFP</sequence>
<name>A0A0U5L9J8_9GAMM</name>
<organism evidence="1 2">
    <name type="scientific">Duffyella gerundensis</name>
    <dbReference type="NCBI Taxonomy" id="1619313"/>
    <lineage>
        <taxon>Bacteria</taxon>
        <taxon>Pseudomonadati</taxon>
        <taxon>Pseudomonadota</taxon>
        <taxon>Gammaproteobacteria</taxon>
        <taxon>Enterobacterales</taxon>
        <taxon>Erwiniaceae</taxon>
        <taxon>Duffyella</taxon>
    </lineage>
</organism>
<evidence type="ECO:0000313" key="2">
    <source>
        <dbReference type="Proteomes" id="UP000059419"/>
    </source>
</evidence>
<reference evidence="2" key="1">
    <citation type="submission" date="2015-11" db="EMBL/GenBank/DDBJ databases">
        <authorList>
            <person name="Blom J."/>
        </authorList>
    </citation>
    <scope>NUCLEOTIDE SEQUENCE [LARGE SCALE GENOMIC DNA]</scope>
    <source>
        <plasmid evidence="2">pEM01</plasmid>
    </source>
</reference>
<dbReference type="EMBL" id="LN907828">
    <property type="protein sequence ID" value="CUU25797.1"/>
    <property type="molecule type" value="Genomic_DNA"/>
</dbReference>
<gene>
    <name evidence="1" type="ORF">EM595_p0097</name>
</gene>
<protein>
    <submittedName>
        <fullName evidence="1">Uncharacterized protein</fullName>
    </submittedName>
</protein>
<dbReference type="PATRIC" id="fig|1619313.3.peg.3698"/>